<name>A0ACC2M5E7_PERAE</name>
<organism evidence="1 2">
    <name type="scientific">Persea americana</name>
    <name type="common">Avocado</name>
    <dbReference type="NCBI Taxonomy" id="3435"/>
    <lineage>
        <taxon>Eukaryota</taxon>
        <taxon>Viridiplantae</taxon>
        <taxon>Streptophyta</taxon>
        <taxon>Embryophyta</taxon>
        <taxon>Tracheophyta</taxon>
        <taxon>Spermatophyta</taxon>
        <taxon>Magnoliopsida</taxon>
        <taxon>Magnoliidae</taxon>
        <taxon>Laurales</taxon>
        <taxon>Lauraceae</taxon>
        <taxon>Persea</taxon>
    </lineage>
</organism>
<evidence type="ECO:0000313" key="2">
    <source>
        <dbReference type="Proteomes" id="UP001234297"/>
    </source>
</evidence>
<sequence length="160" mass="17766">MENHAGSSSRRPHQAHEPGFDPNGWLTVGIGTQGGQAARQTHACLYCPRTFLSSQALQHWLWRERERRDAGPWGMNPVPANGYPGLLERRLELRGDEDDDLLRRIDMAETEDGGDDVTEVTETEDEDDVSEGGHETGDGNESEKDGVEVGSKELDLTLRL</sequence>
<dbReference type="Proteomes" id="UP001234297">
    <property type="component" value="Chromosome 5"/>
</dbReference>
<protein>
    <submittedName>
        <fullName evidence="1">Uncharacterized protein</fullName>
    </submittedName>
</protein>
<reference evidence="1 2" key="1">
    <citation type="journal article" date="2022" name="Hortic Res">
        <title>A haplotype resolved chromosomal level avocado genome allows analysis of novel avocado genes.</title>
        <authorList>
            <person name="Nath O."/>
            <person name="Fletcher S.J."/>
            <person name="Hayward A."/>
            <person name="Shaw L.M."/>
            <person name="Masouleh A.K."/>
            <person name="Furtado A."/>
            <person name="Henry R.J."/>
            <person name="Mitter N."/>
        </authorList>
    </citation>
    <scope>NUCLEOTIDE SEQUENCE [LARGE SCALE GENOMIC DNA]</scope>
    <source>
        <strain evidence="2">cv. Hass</strain>
    </source>
</reference>
<gene>
    <name evidence="1" type="ORF">MRB53_017539</name>
</gene>
<comment type="caution">
    <text evidence="1">The sequence shown here is derived from an EMBL/GenBank/DDBJ whole genome shotgun (WGS) entry which is preliminary data.</text>
</comment>
<keyword evidence="2" id="KW-1185">Reference proteome</keyword>
<evidence type="ECO:0000313" key="1">
    <source>
        <dbReference type="EMBL" id="KAJ8640845.1"/>
    </source>
</evidence>
<proteinExistence type="predicted"/>
<dbReference type="EMBL" id="CM056813">
    <property type="protein sequence ID" value="KAJ8640845.1"/>
    <property type="molecule type" value="Genomic_DNA"/>
</dbReference>
<accession>A0ACC2M5E7</accession>